<name>B3QQF3_CHLP8</name>
<reference evidence="1" key="1">
    <citation type="submission" date="2008-06" db="EMBL/GenBank/DDBJ databases">
        <title>Complete sequence of Chlorobaculum parvum NCIB 8327.</title>
        <authorList>
            <consortium name="US DOE Joint Genome Institute"/>
            <person name="Lucas S."/>
            <person name="Copeland A."/>
            <person name="Lapidus A."/>
            <person name="Glavina del Rio T."/>
            <person name="Dalin E."/>
            <person name="Tice H."/>
            <person name="Bruce D."/>
            <person name="Goodwin L."/>
            <person name="Pitluck S."/>
            <person name="Schmutz J."/>
            <person name="Larimer F."/>
            <person name="Land M."/>
            <person name="Hauser L."/>
            <person name="Kyrpides N."/>
            <person name="Mikhailova N."/>
            <person name="Zhao F."/>
            <person name="Li T."/>
            <person name="Liu Z."/>
            <person name="Overmann J."/>
            <person name="Bryant D.A."/>
            <person name="Richardson P."/>
        </authorList>
    </citation>
    <scope>NUCLEOTIDE SEQUENCE [LARGE SCALE GENOMIC DNA]</scope>
    <source>
        <strain evidence="1">NCIB 8327</strain>
    </source>
</reference>
<dbReference type="AlphaFoldDB" id="B3QQF3"/>
<dbReference type="RefSeq" id="WP_012502989.1">
    <property type="nucleotide sequence ID" value="NC_011027.1"/>
</dbReference>
<sequence length="249" mass="28350">MKIVFDSNVWEKVVDSEAEPYRTINMKIRGNLLVPFICEAAISLEQIPKMHRAGFFKTYKPKFEFKDTQSVDNRVCTEFSISPNNELHPGLPEVLISKLALAQRLGFKVIHMNRFGTVRTNEIPKDMYVQFDENGGFWRRAELFSECVKFIEKMGGGQSKYSRFKQEFGLSDGTLQIPENKRNAFIKAIAEWSDGDSIAACYSMGIHLFCTDDRGQNAGCSSVFFPDNIKKISERFEVEVISSARAAEL</sequence>
<protein>
    <submittedName>
        <fullName evidence="1">Uncharacterized protein</fullName>
    </submittedName>
</protein>
<accession>B3QQF3</accession>
<dbReference type="KEGG" id="cpc:Cpar_1764"/>
<gene>
    <name evidence="1" type="ordered locus">Cpar_1764</name>
</gene>
<evidence type="ECO:0000313" key="1">
    <source>
        <dbReference type="EMBL" id="ACF12156.1"/>
    </source>
</evidence>
<dbReference type="EMBL" id="CP001099">
    <property type="protein sequence ID" value="ACF12156.1"/>
    <property type="molecule type" value="Genomic_DNA"/>
</dbReference>
<proteinExistence type="predicted"/>
<evidence type="ECO:0000313" key="2">
    <source>
        <dbReference type="Proteomes" id="UP000008811"/>
    </source>
</evidence>
<organism evidence="1 2">
    <name type="scientific">Chlorobaculum parvum (strain DSM 263 / NCIMB 8327)</name>
    <name type="common">Chlorobium vibrioforme subsp. thiosulfatophilum</name>
    <dbReference type="NCBI Taxonomy" id="517417"/>
    <lineage>
        <taxon>Bacteria</taxon>
        <taxon>Pseudomonadati</taxon>
        <taxon>Chlorobiota</taxon>
        <taxon>Chlorobiia</taxon>
        <taxon>Chlorobiales</taxon>
        <taxon>Chlorobiaceae</taxon>
        <taxon>Chlorobaculum</taxon>
    </lineage>
</organism>
<dbReference type="Proteomes" id="UP000008811">
    <property type="component" value="Chromosome"/>
</dbReference>
<dbReference type="OrthoDB" id="1550836at2"/>
<dbReference type="HOGENOM" id="CLU_1030352_0_0_10"/>
<dbReference type="eggNOG" id="ENOG502ZIZ8">
    <property type="taxonomic scope" value="Bacteria"/>
</dbReference>
<keyword evidence="2" id="KW-1185">Reference proteome</keyword>